<dbReference type="Pfam" id="PF00596">
    <property type="entry name" value="Aldolase_II"/>
    <property type="match status" value="1"/>
</dbReference>
<dbReference type="SMART" id="SM01007">
    <property type="entry name" value="Aldolase_II"/>
    <property type="match status" value="1"/>
</dbReference>
<dbReference type="InterPro" id="IPR001303">
    <property type="entry name" value="Aldolase_II/adducin_N"/>
</dbReference>
<keyword evidence="11" id="KW-1185">Reference proteome</keyword>
<dbReference type="NCBIfam" id="TIGR03328">
    <property type="entry name" value="salvage_mtnB"/>
    <property type="match status" value="1"/>
</dbReference>
<feature type="region of interest" description="Disordered" evidence="8">
    <location>
        <begin position="247"/>
        <end position="278"/>
    </location>
</feature>
<dbReference type="SFLD" id="SFLDS00003">
    <property type="entry name" value="Haloacid_Dehalogenase"/>
    <property type="match status" value="1"/>
</dbReference>
<keyword evidence="2" id="KW-0479">Metal-binding</keyword>
<dbReference type="PANTHER" id="PTHR20371">
    <property type="entry name" value="ENOLASE-PHOSPHATASE E1"/>
    <property type="match status" value="1"/>
</dbReference>
<dbReference type="NCBIfam" id="TIGR01691">
    <property type="entry name" value="enolase-ppase"/>
    <property type="match status" value="1"/>
</dbReference>
<evidence type="ECO:0000256" key="6">
    <source>
        <dbReference type="ARBA" id="ARBA00023239"/>
    </source>
</evidence>
<dbReference type="Gene3D" id="1.10.720.60">
    <property type="match status" value="1"/>
</dbReference>
<sequence length="535" mass="56462">MAAVDAVEEGKALISELCSNLYAQGHVSGTGGGISVKVATTVGDFIVMAPSGVQKERMRAEDMFVLDGAGVVVHTPAARPPPYKPPKLSECAPLFMAAYELRGAGAVLHGHSMNAFLATLLDPEASELRLTHIEMIKGIAGQARGSSAASKCLENSSRTARAAAESQGFYSLHAVPIIENTARECELTDRLRAAIEAYPQANAVLVRRHGVYVWGKNWIEAKTQFECYDYLFEAAVKMRQLGKDAGRAPSAPALANGHAPNGVQNAKKPRLDGGPPSLANGSARLPTAIVADIEGTIASISYVTDILFPYAQQRLGSHLEATYDSAETQEDLALLRQQAQADSAAGMAVPAIPDPSTGREAVIAAAVANCEAQMQADRKTTALKSLQGHIWAGGFARGELKGELFADVPDALAHWRAAGIKTYIYSSGSRAAQKDLLSCTSVGDLRPYLAGFFDTTSGPKARAVDSSSYRNIALSLGVDSPSELLFATDNILEAEAAAAAGWQVVLADRPGNKPLPVGHKFAVATSAHQFLNGFH</sequence>
<dbReference type="SUPFAM" id="SSF56784">
    <property type="entry name" value="HAD-like"/>
    <property type="match status" value="1"/>
</dbReference>
<dbReference type="InterPro" id="IPR036412">
    <property type="entry name" value="HAD-like_sf"/>
</dbReference>
<keyword evidence="3" id="KW-0378">Hydrolase</keyword>
<reference evidence="10 11" key="1">
    <citation type="journal article" date="2010" name="Plant Cell">
        <title>The Chlorella variabilis NC64A genome reveals adaptation to photosymbiosis, coevolution with viruses, and cryptic sex.</title>
        <authorList>
            <person name="Blanc G."/>
            <person name="Duncan G."/>
            <person name="Agarkova I."/>
            <person name="Borodovsky M."/>
            <person name="Gurnon J."/>
            <person name="Kuo A."/>
            <person name="Lindquist E."/>
            <person name="Lucas S."/>
            <person name="Pangilinan J."/>
            <person name="Polle J."/>
            <person name="Salamov A."/>
            <person name="Terry A."/>
            <person name="Yamada T."/>
            <person name="Dunigan D.D."/>
            <person name="Grigoriev I.V."/>
            <person name="Claverie J.M."/>
            <person name="Van Etten J.L."/>
        </authorList>
    </citation>
    <scope>NUCLEOTIDE SEQUENCE [LARGE SCALE GENOMIC DNA]</scope>
    <source>
        <strain evidence="10 11">NC64A</strain>
    </source>
</reference>
<dbReference type="SFLD" id="SFLDG01133">
    <property type="entry name" value="C1.5.4:_Enolase-phosphatase_Li"/>
    <property type="match status" value="1"/>
</dbReference>
<protein>
    <recommendedName>
        <fullName evidence="9">Class II aldolase/adducin N-terminal domain-containing protein</fullName>
    </recommendedName>
</protein>
<dbReference type="OrthoDB" id="191080at2759"/>
<evidence type="ECO:0000256" key="1">
    <source>
        <dbReference type="ARBA" id="ARBA00022605"/>
    </source>
</evidence>
<dbReference type="SFLD" id="SFLDG01129">
    <property type="entry name" value="C1.5:_HAD__Beta-PGM__Phosphata"/>
    <property type="match status" value="1"/>
</dbReference>
<dbReference type="GO" id="GO:0005737">
    <property type="term" value="C:cytoplasm"/>
    <property type="evidence" value="ECO:0007669"/>
    <property type="project" value="InterPro"/>
</dbReference>
<dbReference type="SUPFAM" id="SSF53639">
    <property type="entry name" value="AraD/HMP-PK domain-like"/>
    <property type="match status" value="1"/>
</dbReference>
<dbReference type="FunCoup" id="E1ZJ80">
    <property type="interactions" value="571"/>
</dbReference>
<proteinExistence type="predicted"/>
<evidence type="ECO:0000256" key="3">
    <source>
        <dbReference type="ARBA" id="ARBA00022801"/>
    </source>
</evidence>
<evidence type="ECO:0000256" key="2">
    <source>
        <dbReference type="ARBA" id="ARBA00022723"/>
    </source>
</evidence>
<gene>
    <name evidence="10" type="ORF">CHLNCDRAFT_56232</name>
</gene>
<evidence type="ECO:0000256" key="8">
    <source>
        <dbReference type="SAM" id="MobiDB-lite"/>
    </source>
</evidence>
<dbReference type="GO" id="GO:0016829">
    <property type="term" value="F:lyase activity"/>
    <property type="evidence" value="ECO:0007669"/>
    <property type="project" value="UniProtKB-KW"/>
</dbReference>
<dbReference type="GO" id="GO:0043874">
    <property type="term" value="F:acireductone synthase activity"/>
    <property type="evidence" value="ECO:0007669"/>
    <property type="project" value="InterPro"/>
</dbReference>
<dbReference type="eggNOG" id="KOG2631">
    <property type="taxonomic scope" value="Eukaryota"/>
</dbReference>
<dbReference type="InterPro" id="IPR023943">
    <property type="entry name" value="Enolase-ppase_E1"/>
</dbReference>
<dbReference type="RefSeq" id="XP_005846556.1">
    <property type="nucleotide sequence ID" value="XM_005846494.1"/>
</dbReference>
<dbReference type="Pfam" id="PF00702">
    <property type="entry name" value="Hydrolase"/>
    <property type="match status" value="1"/>
</dbReference>
<dbReference type="OMA" id="IPNGCHA"/>
<organism evidence="11">
    <name type="scientific">Chlorella variabilis</name>
    <name type="common">Green alga</name>
    <dbReference type="NCBI Taxonomy" id="554065"/>
    <lineage>
        <taxon>Eukaryota</taxon>
        <taxon>Viridiplantae</taxon>
        <taxon>Chlorophyta</taxon>
        <taxon>core chlorophytes</taxon>
        <taxon>Trebouxiophyceae</taxon>
        <taxon>Chlorellales</taxon>
        <taxon>Chlorellaceae</taxon>
        <taxon>Chlorella clade</taxon>
        <taxon>Chlorella</taxon>
    </lineage>
</organism>
<dbReference type="InterPro" id="IPR023214">
    <property type="entry name" value="HAD_sf"/>
</dbReference>
<dbReference type="GO" id="GO:0000287">
    <property type="term" value="F:magnesium ion binding"/>
    <property type="evidence" value="ECO:0007669"/>
    <property type="project" value="InterPro"/>
</dbReference>
<name>E1ZJ80_CHLVA</name>
<evidence type="ECO:0000313" key="10">
    <source>
        <dbReference type="EMBL" id="EFN54454.1"/>
    </source>
</evidence>
<dbReference type="Gene3D" id="3.40.50.1000">
    <property type="entry name" value="HAD superfamily/HAD-like"/>
    <property type="match status" value="1"/>
</dbReference>
<dbReference type="GO" id="GO:0019509">
    <property type="term" value="P:L-methionine salvage from methylthioadenosine"/>
    <property type="evidence" value="ECO:0007669"/>
    <property type="project" value="InterPro"/>
</dbReference>
<dbReference type="EMBL" id="GL433848">
    <property type="protein sequence ID" value="EFN54454.1"/>
    <property type="molecule type" value="Genomic_DNA"/>
</dbReference>
<dbReference type="InterPro" id="IPR036409">
    <property type="entry name" value="Aldolase_II/adducin_N_sf"/>
</dbReference>
<dbReference type="STRING" id="554065.E1ZJ80"/>
<dbReference type="KEGG" id="cvr:CHLNCDRAFT_56232"/>
<accession>E1ZJ80</accession>
<dbReference type="CDD" id="cd01629">
    <property type="entry name" value="HAD_EP"/>
    <property type="match status" value="1"/>
</dbReference>
<evidence type="ECO:0000256" key="5">
    <source>
        <dbReference type="ARBA" id="ARBA00023167"/>
    </source>
</evidence>
<dbReference type="Gene3D" id="3.40.225.10">
    <property type="entry name" value="Class II aldolase/adducin N-terminal domain"/>
    <property type="match status" value="1"/>
</dbReference>
<dbReference type="FunFam" id="3.40.225.10:FF:000003">
    <property type="entry name" value="Methylthioribulose-1-phosphate dehydratase"/>
    <property type="match status" value="1"/>
</dbReference>
<keyword evidence="6" id="KW-0456">Lyase</keyword>
<feature type="domain" description="Class II aldolase/adducin N-terminal" evidence="9">
    <location>
        <begin position="12"/>
        <end position="236"/>
    </location>
</feature>
<dbReference type="eggNOG" id="KOG2630">
    <property type="taxonomic scope" value="Eukaryota"/>
</dbReference>
<dbReference type="InterPro" id="IPR017714">
    <property type="entry name" value="MethylthioRu-1-P_deHdtase_MtnB"/>
</dbReference>
<evidence type="ECO:0000259" key="9">
    <source>
        <dbReference type="SMART" id="SM01007"/>
    </source>
</evidence>
<dbReference type="AlphaFoldDB" id="E1ZJ80"/>
<evidence type="ECO:0000256" key="4">
    <source>
        <dbReference type="ARBA" id="ARBA00022833"/>
    </source>
</evidence>
<keyword evidence="7" id="KW-0511">Multifunctional enzyme</keyword>
<keyword evidence="5" id="KW-0486">Methionine biosynthesis</keyword>
<dbReference type="Proteomes" id="UP000008141">
    <property type="component" value="Unassembled WGS sequence"/>
</dbReference>
<keyword evidence="1" id="KW-0028">Amino-acid biosynthesis</keyword>
<dbReference type="PANTHER" id="PTHR20371:SF1">
    <property type="entry name" value="ENOLASE-PHOSPHATASE E1"/>
    <property type="match status" value="1"/>
</dbReference>
<dbReference type="GeneID" id="17353825"/>
<evidence type="ECO:0000313" key="11">
    <source>
        <dbReference type="Proteomes" id="UP000008141"/>
    </source>
</evidence>
<evidence type="ECO:0000256" key="7">
    <source>
        <dbReference type="ARBA" id="ARBA00023268"/>
    </source>
</evidence>
<keyword evidence="4" id="KW-0862">Zinc</keyword>
<dbReference type="InParanoid" id="E1ZJ80"/>